<reference evidence="3" key="1">
    <citation type="journal article" date="2005" name="Nature">
        <title>The map-based sequence of the rice genome.</title>
        <authorList>
            <consortium name="International rice genome sequencing project (IRGSP)"/>
            <person name="Matsumoto T."/>
            <person name="Wu J."/>
            <person name="Kanamori H."/>
            <person name="Katayose Y."/>
            <person name="Fujisawa M."/>
            <person name="Namiki N."/>
            <person name="Mizuno H."/>
            <person name="Yamamoto K."/>
            <person name="Antonio B.A."/>
            <person name="Baba T."/>
            <person name="Sakata K."/>
            <person name="Nagamura Y."/>
            <person name="Aoki H."/>
            <person name="Arikawa K."/>
            <person name="Arita K."/>
            <person name="Bito T."/>
            <person name="Chiden Y."/>
            <person name="Fujitsuka N."/>
            <person name="Fukunaka R."/>
            <person name="Hamada M."/>
            <person name="Harada C."/>
            <person name="Hayashi A."/>
            <person name="Hijishita S."/>
            <person name="Honda M."/>
            <person name="Hosokawa S."/>
            <person name="Ichikawa Y."/>
            <person name="Idonuma A."/>
            <person name="Iijima M."/>
            <person name="Ikeda M."/>
            <person name="Ikeno M."/>
            <person name="Ito K."/>
            <person name="Ito S."/>
            <person name="Ito T."/>
            <person name="Ito Y."/>
            <person name="Ito Y."/>
            <person name="Iwabuchi A."/>
            <person name="Kamiya K."/>
            <person name="Karasawa W."/>
            <person name="Kurita K."/>
            <person name="Katagiri S."/>
            <person name="Kikuta A."/>
            <person name="Kobayashi H."/>
            <person name="Kobayashi N."/>
            <person name="Machita K."/>
            <person name="Maehara T."/>
            <person name="Masukawa M."/>
            <person name="Mizubayashi T."/>
            <person name="Mukai Y."/>
            <person name="Nagasaki H."/>
            <person name="Nagata Y."/>
            <person name="Naito S."/>
            <person name="Nakashima M."/>
            <person name="Nakama Y."/>
            <person name="Nakamichi Y."/>
            <person name="Nakamura M."/>
            <person name="Meguro A."/>
            <person name="Negishi M."/>
            <person name="Ohta I."/>
            <person name="Ohta T."/>
            <person name="Okamoto M."/>
            <person name="Ono N."/>
            <person name="Saji S."/>
            <person name="Sakaguchi M."/>
            <person name="Sakai K."/>
            <person name="Shibata M."/>
            <person name="Shimokawa T."/>
            <person name="Song J."/>
            <person name="Takazaki Y."/>
            <person name="Terasawa K."/>
            <person name="Tsugane M."/>
            <person name="Tsuji K."/>
            <person name="Ueda S."/>
            <person name="Waki K."/>
            <person name="Yamagata H."/>
            <person name="Yamamoto M."/>
            <person name="Yamamoto S."/>
            <person name="Yamane H."/>
            <person name="Yoshiki S."/>
            <person name="Yoshihara R."/>
            <person name="Yukawa K."/>
            <person name="Zhong H."/>
            <person name="Yano M."/>
            <person name="Yuan Q."/>
            <person name="Ouyang S."/>
            <person name="Liu J."/>
            <person name="Jones K.M."/>
            <person name="Gansberger K."/>
            <person name="Moffat K."/>
            <person name="Hill J."/>
            <person name="Bera J."/>
            <person name="Fadrosh D."/>
            <person name="Jin S."/>
            <person name="Johri S."/>
            <person name="Kim M."/>
            <person name="Overton L."/>
            <person name="Reardon M."/>
            <person name="Tsitrin T."/>
            <person name="Vuong H."/>
            <person name="Weaver B."/>
            <person name="Ciecko A."/>
            <person name="Tallon L."/>
            <person name="Jackson J."/>
            <person name="Pai G."/>
            <person name="Aken S.V."/>
            <person name="Utterback T."/>
            <person name="Reidmuller S."/>
            <person name="Feldblyum T."/>
            <person name="Hsiao J."/>
            <person name="Zismann V."/>
            <person name="Iobst S."/>
            <person name="de Vazeille A.R."/>
            <person name="Buell C.R."/>
            <person name="Ying K."/>
            <person name="Li Y."/>
            <person name="Lu T."/>
            <person name="Huang Y."/>
            <person name="Zhao Q."/>
            <person name="Feng Q."/>
            <person name="Zhang L."/>
            <person name="Zhu J."/>
            <person name="Weng Q."/>
            <person name="Mu J."/>
            <person name="Lu Y."/>
            <person name="Fan D."/>
            <person name="Liu Y."/>
            <person name="Guan J."/>
            <person name="Zhang Y."/>
            <person name="Yu S."/>
            <person name="Liu X."/>
            <person name="Zhang Y."/>
            <person name="Hong G."/>
            <person name="Han B."/>
            <person name="Choisne N."/>
            <person name="Demange N."/>
            <person name="Orjeda G."/>
            <person name="Samain S."/>
            <person name="Cattolico L."/>
            <person name="Pelletier E."/>
            <person name="Couloux A."/>
            <person name="Segurens B."/>
            <person name="Wincker P."/>
            <person name="D'Hont A."/>
            <person name="Scarpelli C."/>
            <person name="Weissenbach J."/>
            <person name="Salanoubat M."/>
            <person name="Quetier F."/>
            <person name="Yu Y."/>
            <person name="Kim H.R."/>
            <person name="Rambo T."/>
            <person name="Currie J."/>
            <person name="Collura K."/>
            <person name="Luo M."/>
            <person name="Yang T."/>
            <person name="Ammiraju J.S.S."/>
            <person name="Engler F."/>
            <person name="Soderlund C."/>
            <person name="Wing R.A."/>
            <person name="Palmer L.E."/>
            <person name="de la Bastide M."/>
            <person name="Spiegel L."/>
            <person name="Nascimento L."/>
            <person name="Zutavern T."/>
            <person name="O'Shaughnessy A."/>
            <person name="Dike S."/>
            <person name="Dedhia N."/>
            <person name="Preston R."/>
            <person name="Balija V."/>
            <person name="McCombie W.R."/>
            <person name="Chow T."/>
            <person name="Chen H."/>
            <person name="Chung M."/>
            <person name="Chen C."/>
            <person name="Shaw J."/>
            <person name="Wu H."/>
            <person name="Hsiao K."/>
            <person name="Chao Y."/>
            <person name="Chu M."/>
            <person name="Cheng C."/>
            <person name="Hour A."/>
            <person name="Lee P."/>
            <person name="Lin S."/>
            <person name="Lin Y."/>
            <person name="Liou J."/>
            <person name="Liu S."/>
            <person name="Hsing Y."/>
            <person name="Raghuvanshi S."/>
            <person name="Mohanty A."/>
            <person name="Bharti A.K."/>
            <person name="Gaur A."/>
            <person name="Gupta V."/>
            <person name="Kumar D."/>
            <person name="Ravi V."/>
            <person name="Vij S."/>
            <person name="Kapur A."/>
            <person name="Khurana P."/>
            <person name="Khurana P."/>
            <person name="Khurana J.P."/>
            <person name="Tyagi A.K."/>
            <person name="Gaikwad K."/>
            <person name="Singh A."/>
            <person name="Dalal V."/>
            <person name="Srivastava S."/>
            <person name="Dixit A."/>
            <person name="Pal A.K."/>
            <person name="Ghazi I.A."/>
            <person name="Yadav M."/>
            <person name="Pandit A."/>
            <person name="Bhargava A."/>
            <person name="Sureshbabu K."/>
            <person name="Batra K."/>
            <person name="Sharma T.R."/>
            <person name="Mohapatra T."/>
            <person name="Singh N.K."/>
            <person name="Messing J."/>
            <person name="Nelson A.B."/>
            <person name="Fuks G."/>
            <person name="Kavchok S."/>
            <person name="Keizer G."/>
            <person name="Linton E."/>
            <person name="Llaca V."/>
            <person name="Song R."/>
            <person name="Tanyolac B."/>
            <person name="Young S."/>
            <person name="Ho-Il K."/>
            <person name="Hahn J.H."/>
            <person name="Sangsakoo G."/>
            <person name="Vanavichit A."/>
            <person name="de Mattos Luiz.A.T."/>
            <person name="Zimmer P.D."/>
            <person name="Malone G."/>
            <person name="Dellagostin O."/>
            <person name="de Oliveira A.C."/>
            <person name="Bevan M."/>
            <person name="Bancroft I."/>
            <person name="Minx P."/>
            <person name="Cordum H."/>
            <person name="Wilson R."/>
            <person name="Cheng Z."/>
            <person name="Jin W."/>
            <person name="Jiang J."/>
            <person name="Leong S.A."/>
            <person name="Iwama H."/>
            <person name="Gojobori T."/>
            <person name="Itoh T."/>
            <person name="Niimura Y."/>
            <person name="Fujii Y."/>
            <person name="Habara T."/>
            <person name="Sakai H."/>
            <person name="Sato Y."/>
            <person name="Wilson G."/>
            <person name="Kumar K."/>
            <person name="McCouch S."/>
            <person name="Juretic N."/>
            <person name="Hoen D."/>
            <person name="Wright S."/>
            <person name="Bruskiewich R."/>
            <person name="Bureau T."/>
            <person name="Miyao A."/>
            <person name="Hirochika H."/>
            <person name="Nishikawa T."/>
            <person name="Kadowaki K."/>
            <person name="Sugiura M."/>
            <person name="Burr B."/>
            <person name="Sasaki T."/>
        </authorList>
    </citation>
    <scope>NUCLEOTIDE SEQUENCE [LARGE SCALE GENOMIC DNA]</scope>
    <source>
        <strain evidence="3">cv. Nipponbare</strain>
    </source>
</reference>
<feature type="region of interest" description="Disordered" evidence="1">
    <location>
        <begin position="74"/>
        <end position="95"/>
    </location>
</feature>
<dbReference type="EMBL" id="AP014964">
    <property type="protein sequence ID" value="BAT04365.1"/>
    <property type="molecule type" value="Genomic_DNA"/>
</dbReference>
<dbReference type="Proteomes" id="UP000059680">
    <property type="component" value="Chromosome 8"/>
</dbReference>
<evidence type="ECO:0000313" key="2">
    <source>
        <dbReference type="EMBL" id="BAT04365.1"/>
    </source>
</evidence>
<organism evidence="2 3">
    <name type="scientific">Oryza sativa subsp. japonica</name>
    <name type="common">Rice</name>
    <dbReference type="NCBI Taxonomy" id="39947"/>
    <lineage>
        <taxon>Eukaryota</taxon>
        <taxon>Viridiplantae</taxon>
        <taxon>Streptophyta</taxon>
        <taxon>Embryophyta</taxon>
        <taxon>Tracheophyta</taxon>
        <taxon>Spermatophyta</taxon>
        <taxon>Magnoliopsida</taxon>
        <taxon>Liliopsida</taxon>
        <taxon>Poales</taxon>
        <taxon>Poaceae</taxon>
        <taxon>BOP clade</taxon>
        <taxon>Oryzoideae</taxon>
        <taxon>Oryzeae</taxon>
        <taxon>Oryzinae</taxon>
        <taxon>Oryza</taxon>
        <taxon>Oryza sativa</taxon>
    </lineage>
</organism>
<gene>
    <name evidence="2" type="ordered locus">Os08g0219880</name>
    <name evidence="2" type="ORF">OSNPB_080219880</name>
</gene>
<dbReference type="InParanoid" id="A0A0P0XCY5"/>
<dbReference type="AlphaFoldDB" id="A0A0P0XCY5"/>
<keyword evidence="3" id="KW-1185">Reference proteome</keyword>
<name>A0A0P0XCY5_ORYSJ</name>
<evidence type="ECO:0000256" key="1">
    <source>
        <dbReference type="SAM" id="MobiDB-lite"/>
    </source>
</evidence>
<evidence type="ECO:0000313" key="3">
    <source>
        <dbReference type="Proteomes" id="UP000059680"/>
    </source>
</evidence>
<dbReference type="PaxDb" id="39947-A0A0P0XCY5"/>
<reference evidence="2 3" key="2">
    <citation type="journal article" date="2013" name="Plant Cell Physiol.">
        <title>Rice Annotation Project Database (RAP-DB): an integrative and interactive database for rice genomics.</title>
        <authorList>
            <person name="Sakai H."/>
            <person name="Lee S.S."/>
            <person name="Tanaka T."/>
            <person name="Numa H."/>
            <person name="Kim J."/>
            <person name="Kawahara Y."/>
            <person name="Wakimoto H."/>
            <person name="Yang C.C."/>
            <person name="Iwamoto M."/>
            <person name="Abe T."/>
            <person name="Yamada Y."/>
            <person name="Muto A."/>
            <person name="Inokuchi H."/>
            <person name="Ikemura T."/>
            <person name="Matsumoto T."/>
            <person name="Sasaki T."/>
            <person name="Itoh T."/>
        </authorList>
    </citation>
    <scope>NUCLEOTIDE SEQUENCE [LARGE SCALE GENOMIC DNA]</scope>
    <source>
        <strain evidence="3">cv. Nipponbare</strain>
    </source>
</reference>
<sequence length="95" mass="9600">MCGRRSPAQPVEATESAEPYANGGSDRAARGRGGDGALRGCDVDSAEALVGDGAATAGAPRRSWRRRCRLAEAATDARSSLAAPGAVTSGRSLAR</sequence>
<feature type="region of interest" description="Disordered" evidence="1">
    <location>
        <begin position="1"/>
        <end position="40"/>
    </location>
</feature>
<protein>
    <submittedName>
        <fullName evidence="2">Os08g0219880 protein</fullName>
    </submittedName>
</protein>
<accession>A0A0P0XCY5</accession>
<proteinExistence type="predicted"/>
<reference evidence="2 3" key="3">
    <citation type="journal article" date="2013" name="Rice">
        <title>Improvement of the Oryza sativa Nipponbare reference genome using next generation sequence and optical map data.</title>
        <authorList>
            <person name="Kawahara Y."/>
            <person name="de la Bastide M."/>
            <person name="Hamilton J.P."/>
            <person name="Kanamori H."/>
            <person name="McCombie W.R."/>
            <person name="Ouyang S."/>
            <person name="Schwartz D.C."/>
            <person name="Tanaka T."/>
            <person name="Wu J."/>
            <person name="Zhou S."/>
            <person name="Childs K.L."/>
            <person name="Davidson R.M."/>
            <person name="Lin H."/>
            <person name="Quesada-Ocampo L."/>
            <person name="Vaillancourt B."/>
            <person name="Sakai H."/>
            <person name="Lee S.S."/>
            <person name="Kim J."/>
            <person name="Numa H."/>
            <person name="Itoh T."/>
            <person name="Buell C.R."/>
            <person name="Matsumoto T."/>
        </authorList>
    </citation>
    <scope>NUCLEOTIDE SEQUENCE [LARGE SCALE GENOMIC DNA]</scope>
    <source>
        <strain evidence="3">cv. Nipponbare</strain>
    </source>
</reference>